<feature type="region of interest" description="Disordered" evidence="1">
    <location>
        <begin position="1"/>
        <end position="75"/>
    </location>
</feature>
<protein>
    <submittedName>
        <fullName evidence="3">Uncharacterized protein LOC113215591</fullName>
    </submittedName>
</protein>
<dbReference type="GeneID" id="113215591"/>
<dbReference type="Proteomes" id="UP000504606">
    <property type="component" value="Unplaced"/>
</dbReference>
<sequence>MTGDEEALNCDRDGPSTPDSCDGDQVIIHNEERVDLSPTPSVSNFLEESPTSSRNSSASTADDTSFNENDLNNQDNHNALDLALEPDSDHEAENQDLLNQRAEIPPGEVPFQRMRQEMDGKLKHRIQETVTAKYGEILLNALELSRHHNWNHTEKSNVLKLINSMFDQKVLGDSRYLLDELLFSSEGMHRFYFCEKCFTALPDVDFDSPDPVICPVEQCKLENDKTELKKEGYFVILDVPYQLEFLLKNDNVRKQLKNPFNLKNNNIEILSDLHDGSAYQAFINLLEPGNCRYISFTLCTDGSPLFKSSACSIWPCFLMINELPIVTRMDNLIVCGLWFGTKKAKMDVFLGPVVKHINSLSEPGFFLDIGNGKELFKGFLISCCIDSGARGEVQGINSHRGECSCNWCLHPGEEWGNARRFAFLFPFPELRNEVQMVNDWTDSMNQKIIINGCRFPSHLASATHFRIVDGMVFDYMHTVCEGSFKTFLKEWLDDSTYIGTETEKYEKLSSLLKKVKPPLEFRKAVRGLDALSYFTGREWENWGLFLSVCLLIDKLPEEYLRNWAYLVQAMHLLLKDNITSSMIFTAENLLIEFVGRVQYLYGFKMMRYNVHLLLHSVQNAKRWGPLFAISAFAFEHGIQKLKHVISANKGIPNQICRSISQDHAMNFLKNSLKSQNCETFEKSLSSSRFRSHMVGKIKLIGTSKKLTNLNEEEKFYCEQLNINPENCVCYNKIQFEGWTYSTSNYAKKSKTDNSIAWLITTKKVINIRKLFLDEEREKVWVVGSVVRCTPYKYPGTLNNISLNCHHLLQVASIDSDVIFETASSLNGVFVNLNLNHGHFVSPMPNCYNIF</sequence>
<reference evidence="3" key="1">
    <citation type="submission" date="2025-08" db="UniProtKB">
        <authorList>
            <consortium name="RefSeq"/>
        </authorList>
    </citation>
    <scope>IDENTIFICATION</scope>
    <source>
        <tissue evidence="3">Whole organism</tissue>
    </source>
</reference>
<dbReference type="RefSeq" id="XP_052132067.1">
    <property type="nucleotide sequence ID" value="XM_052276107.1"/>
</dbReference>
<evidence type="ECO:0000256" key="1">
    <source>
        <dbReference type="SAM" id="MobiDB-lite"/>
    </source>
</evidence>
<accession>A0A9C6XAI0</accession>
<dbReference type="PANTHER" id="PTHR46579:SF1">
    <property type="entry name" value="F5_8 TYPE C DOMAIN-CONTAINING PROTEIN"/>
    <property type="match status" value="1"/>
</dbReference>
<keyword evidence="2" id="KW-1185">Reference proteome</keyword>
<feature type="compositionally biased region" description="Low complexity" evidence="1">
    <location>
        <begin position="49"/>
        <end position="75"/>
    </location>
</feature>
<evidence type="ECO:0000313" key="2">
    <source>
        <dbReference type="Proteomes" id="UP000504606"/>
    </source>
</evidence>
<gene>
    <name evidence="3" type="primary">LOC113215591</name>
</gene>
<dbReference type="KEGG" id="foc:113215591"/>
<name>A0A9C6XAI0_FRAOC</name>
<dbReference type="AlphaFoldDB" id="A0A9C6XAI0"/>
<proteinExistence type="predicted"/>
<organism evidence="2 3">
    <name type="scientific">Frankliniella occidentalis</name>
    <name type="common">Western flower thrips</name>
    <name type="synonym">Euthrips occidentalis</name>
    <dbReference type="NCBI Taxonomy" id="133901"/>
    <lineage>
        <taxon>Eukaryota</taxon>
        <taxon>Metazoa</taxon>
        <taxon>Ecdysozoa</taxon>
        <taxon>Arthropoda</taxon>
        <taxon>Hexapoda</taxon>
        <taxon>Insecta</taxon>
        <taxon>Pterygota</taxon>
        <taxon>Neoptera</taxon>
        <taxon>Paraneoptera</taxon>
        <taxon>Thysanoptera</taxon>
        <taxon>Terebrantia</taxon>
        <taxon>Thripoidea</taxon>
        <taxon>Thripidae</taxon>
        <taxon>Frankliniella</taxon>
    </lineage>
</organism>
<dbReference type="Pfam" id="PF02992">
    <property type="entry name" value="Transposase_21"/>
    <property type="match status" value="1"/>
</dbReference>
<dbReference type="InterPro" id="IPR004242">
    <property type="entry name" value="Transposase_21"/>
</dbReference>
<dbReference type="PANTHER" id="PTHR46579">
    <property type="entry name" value="F5/8 TYPE C DOMAIN-CONTAINING PROTEIN-RELATED"/>
    <property type="match status" value="1"/>
</dbReference>
<dbReference type="OrthoDB" id="8191915at2759"/>
<evidence type="ECO:0000313" key="3">
    <source>
        <dbReference type="RefSeq" id="XP_052132067.1"/>
    </source>
</evidence>